<keyword evidence="8" id="KW-0946">Virion</keyword>
<sequence>MLGTPYYSFIMLTLVDDHGMVLSALLWLLALLFLLLISITLIKLVQLCFTCHRLMSHTIYVPVHNAYQMYKNYMQIAPCPVLDV</sequence>
<dbReference type="Pfam" id="PF02723">
    <property type="entry name" value="CoV_E"/>
    <property type="match status" value="1"/>
</dbReference>
<dbReference type="PROSITE" id="PS51926">
    <property type="entry name" value="COV_E"/>
    <property type="match status" value="1"/>
</dbReference>
<keyword evidence="1 7" id="KW-0812">Transmembrane</keyword>
<evidence type="ECO:0000256" key="6">
    <source>
        <dbReference type="ARBA" id="ARBA00023136"/>
    </source>
</evidence>
<evidence type="ECO:0000256" key="4">
    <source>
        <dbReference type="ARBA" id="ARBA00022870"/>
    </source>
</evidence>
<keyword evidence="8" id="KW-0261">Viral envelope protein</keyword>
<feature type="transmembrane region" description="Helical" evidence="7">
    <location>
        <begin position="20"/>
        <end position="45"/>
    </location>
</feature>
<evidence type="ECO:0000256" key="3">
    <source>
        <dbReference type="ARBA" id="ARBA00022812"/>
    </source>
</evidence>
<evidence type="ECO:0000256" key="7">
    <source>
        <dbReference type="SAM" id="Phobius"/>
    </source>
</evidence>
<proteinExistence type="inferred from homology"/>
<dbReference type="HAMAP" id="MF_04205">
    <property type="entry name" value="ALPHA_CORONA_E"/>
    <property type="match status" value="1"/>
</dbReference>
<dbReference type="EMBL" id="OQ175054">
    <property type="protein sequence ID" value="WCC61850.1"/>
    <property type="molecule type" value="Genomic_RNA"/>
</dbReference>
<keyword evidence="4" id="KW-1043">Host membrane</keyword>
<keyword evidence="6 7" id="KW-0472">Membrane</keyword>
<evidence type="ECO:0000313" key="8">
    <source>
        <dbReference type="EMBL" id="WCC61850.1"/>
    </source>
</evidence>
<gene>
    <name evidence="8" type="primary">E</name>
</gene>
<dbReference type="GO" id="GO:0019031">
    <property type="term" value="C:viral envelope"/>
    <property type="evidence" value="ECO:0007669"/>
    <property type="project" value="UniProtKB-KW"/>
</dbReference>
<keyword evidence="2" id="KW-0053">Apoptosis</keyword>
<accession>A0AA49EC55</accession>
<dbReference type="GO" id="GO:0046760">
    <property type="term" value="P:viral budding from Golgi membrane"/>
    <property type="evidence" value="ECO:0007669"/>
    <property type="project" value="InterPro"/>
</dbReference>
<evidence type="ECO:0000256" key="1">
    <source>
        <dbReference type="ARBA" id="ARBA00022692"/>
    </source>
</evidence>
<evidence type="ECO:0000256" key="2">
    <source>
        <dbReference type="ARBA" id="ARBA00022703"/>
    </source>
</evidence>
<dbReference type="InterPro" id="IPR043507">
    <property type="entry name" value="E_protein_aCoV"/>
</dbReference>
<reference evidence="8" key="1">
    <citation type="submission" date="2023-01" db="EMBL/GenBank/DDBJ databases">
        <title>Panoramic Analysis of Coronaviruses Carried by Representative Bat Species in Southern China to Better Understand the Coronavirus Sphere.</title>
        <authorList>
            <person name="Han Y."/>
            <person name="Xu P."/>
            <person name="Wang Y."/>
            <person name="Zhao W."/>
            <person name="Wang J."/>
            <person name="Jin Q."/>
            <person name="Wu Z."/>
        </authorList>
    </citation>
    <scope>NUCLEOTIDE SEQUENCE</scope>
    <source>
        <strain evidence="8">BtRs-AlphaCoV/YN2016-Q34</strain>
    </source>
</reference>
<organism evidence="8">
    <name type="scientific">Bat Coronavirus RsYN16</name>
    <dbReference type="NCBI Taxonomy" id="3018908"/>
    <lineage>
        <taxon>Viruses</taxon>
        <taxon>Riboviria</taxon>
        <taxon>Orthornavirae</taxon>
        <taxon>Pisuviricota</taxon>
        <taxon>Pisoniviricetes</taxon>
        <taxon>Nidovirales</taxon>
        <taxon>Cornidovirineae</taxon>
        <taxon>Coronaviridae</taxon>
        <taxon>Orthocoronavirinae</taxon>
    </lineage>
</organism>
<keyword evidence="3" id="KW-1040">Host Golgi apparatus</keyword>
<name>A0AA49EC55_9NIDO</name>
<dbReference type="GO" id="GO:0016020">
    <property type="term" value="C:membrane"/>
    <property type="evidence" value="ECO:0007669"/>
    <property type="project" value="InterPro"/>
</dbReference>
<dbReference type="InterPro" id="IPR003873">
    <property type="entry name" value="E_protein_CoV"/>
</dbReference>
<keyword evidence="5 7" id="KW-1133">Transmembrane helix</keyword>
<protein>
    <submittedName>
        <fullName evidence="8">Envelope protein</fullName>
    </submittedName>
</protein>
<evidence type="ECO:0000256" key="5">
    <source>
        <dbReference type="ARBA" id="ARBA00022989"/>
    </source>
</evidence>